<protein>
    <submittedName>
        <fullName evidence="2">Uncharacterized protein</fullName>
    </submittedName>
</protein>
<reference evidence="2" key="1">
    <citation type="submission" date="2022-12" db="EMBL/GenBank/DDBJ databases">
        <title>Jiella pelagia sp. nov., isolated from phosphonate enriched culture of Northwest Pacific surface seawater.</title>
        <authorList>
            <person name="Shin D.Y."/>
            <person name="Hwang C.Y."/>
        </authorList>
    </citation>
    <scope>NUCLEOTIDE SEQUENCE</scope>
    <source>
        <strain evidence="2">HL-NP1</strain>
    </source>
</reference>
<sequence>MTLPTNEGLSSISPRRSEETTREVAKFTATYVNGVAIGLALVGGLAPLFNAVYFTKELPIAWWQLVLISFICLMVSVAIHLAARRYLERELEK</sequence>
<evidence type="ECO:0000313" key="3">
    <source>
        <dbReference type="Proteomes" id="UP001164020"/>
    </source>
</evidence>
<organism evidence="2 3">
    <name type="scientific">Jiella pelagia</name>
    <dbReference type="NCBI Taxonomy" id="2986949"/>
    <lineage>
        <taxon>Bacteria</taxon>
        <taxon>Pseudomonadati</taxon>
        <taxon>Pseudomonadota</taxon>
        <taxon>Alphaproteobacteria</taxon>
        <taxon>Hyphomicrobiales</taxon>
        <taxon>Aurantimonadaceae</taxon>
        <taxon>Jiella</taxon>
    </lineage>
</organism>
<keyword evidence="3" id="KW-1185">Reference proteome</keyword>
<feature type="transmembrane region" description="Helical" evidence="1">
    <location>
        <begin position="60"/>
        <end position="83"/>
    </location>
</feature>
<name>A0ABY7C593_9HYPH</name>
<keyword evidence="1" id="KW-1133">Transmembrane helix</keyword>
<gene>
    <name evidence="2" type="ORF">OH818_14220</name>
</gene>
<feature type="transmembrane region" description="Helical" evidence="1">
    <location>
        <begin position="31"/>
        <end position="54"/>
    </location>
</feature>
<dbReference type="Proteomes" id="UP001164020">
    <property type="component" value="Chromosome"/>
</dbReference>
<keyword evidence="1" id="KW-0812">Transmembrane</keyword>
<evidence type="ECO:0000256" key="1">
    <source>
        <dbReference type="SAM" id="Phobius"/>
    </source>
</evidence>
<dbReference type="RefSeq" id="WP_268883549.1">
    <property type="nucleotide sequence ID" value="NZ_CP114029.1"/>
</dbReference>
<keyword evidence="1" id="KW-0472">Membrane</keyword>
<dbReference type="EMBL" id="CP114029">
    <property type="protein sequence ID" value="WAP71007.1"/>
    <property type="molecule type" value="Genomic_DNA"/>
</dbReference>
<proteinExistence type="predicted"/>
<accession>A0ABY7C593</accession>
<evidence type="ECO:0000313" key="2">
    <source>
        <dbReference type="EMBL" id="WAP71007.1"/>
    </source>
</evidence>